<sequence>MNSATSNLVILTAEINGDKLTGTAIDGDIKVLFSTGASEIYQRLFVPKANLVVSGKFRLGRDACTVGIAIASIIAVVSLPVATPVEVATPIVGEASPSENRVIAPTEAPAKSKRKTSTTRSKKAAKTPIAA</sequence>
<dbReference type="KEGG" id="cmp:Cha6605_1368"/>
<evidence type="ECO:0000313" key="2">
    <source>
        <dbReference type="EMBL" id="AFY92547.1"/>
    </source>
</evidence>
<dbReference type="STRING" id="1173020.Cha6605_1368"/>
<dbReference type="AlphaFoldDB" id="K9UBR0"/>
<protein>
    <submittedName>
        <fullName evidence="2">Uncharacterized protein</fullName>
    </submittedName>
</protein>
<keyword evidence="3" id="KW-1185">Reference proteome</keyword>
<dbReference type="Proteomes" id="UP000010366">
    <property type="component" value="Chromosome"/>
</dbReference>
<name>K9UBR0_CHAP6</name>
<dbReference type="HOGENOM" id="CLU_147882_0_0_3"/>
<evidence type="ECO:0000313" key="3">
    <source>
        <dbReference type="Proteomes" id="UP000010366"/>
    </source>
</evidence>
<feature type="region of interest" description="Disordered" evidence="1">
    <location>
        <begin position="96"/>
        <end position="131"/>
    </location>
</feature>
<organism evidence="2 3">
    <name type="scientific">Chamaesiphon minutus (strain ATCC 27169 / PCC 6605)</name>
    <dbReference type="NCBI Taxonomy" id="1173020"/>
    <lineage>
        <taxon>Bacteria</taxon>
        <taxon>Bacillati</taxon>
        <taxon>Cyanobacteriota</taxon>
        <taxon>Cyanophyceae</taxon>
        <taxon>Gomontiellales</taxon>
        <taxon>Chamaesiphonaceae</taxon>
        <taxon>Chamaesiphon</taxon>
    </lineage>
</organism>
<dbReference type="RefSeq" id="WP_015158731.1">
    <property type="nucleotide sequence ID" value="NC_019697.1"/>
</dbReference>
<gene>
    <name evidence="2" type="ORF">Cha6605_1368</name>
</gene>
<dbReference type="EMBL" id="CP003600">
    <property type="protein sequence ID" value="AFY92547.1"/>
    <property type="molecule type" value="Genomic_DNA"/>
</dbReference>
<proteinExistence type="predicted"/>
<reference evidence="2 3" key="1">
    <citation type="submission" date="2012-05" db="EMBL/GenBank/DDBJ databases">
        <title>Finished chromosome of genome of Chamaesiphon sp. PCC 6605.</title>
        <authorList>
            <consortium name="US DOE Joint Genome Institute"/>
            <person name="Gugger M."/>
            <person name="Coursin T."/>
            <person name="Rippka R."/>
            <person name="Tandeau De Marsac N."/>
            <person name="Huntemann M."/>
            <person name="Wei C.-L."/>
            <person name="Han J."/>
            <person name="Detter J.C."/>
            <person name="Han C."/>
            <person name="Tapia R."/>
            <person name="Chen A."/>
            <person name="Kyrpides N."/>
            <person name="Mavromatis K."/>
            <person name="Markowitz V."/>
            <person name="Szeto E."/>
            <person name="Ivanova N."/>
            <person name="Pagani I."/>
            <person name="Pati A."/>
            <person name="Goodwin L."/>
            <person name="Nordberg H.P."/>
            <person name="Cantor M.N."/>
            <person name="Hua S.X."/>
            <person name="Woyke T."/>
            <person name="Kerfeld C.A."/>
        </authorList>
    </citation>
    <scope>NUCLEOTIDE SEQUENCE [LARGE SCALE GENOMIC DNA]</scope>
    <source>
        <strain evidence="3">ATCC 27169 / PCC 6605</strain>
    </source>
</reference>
<feature type="compositionally biased region" description="Basic residues" evidence="1">
    <location>
        <begin position="111"/>
        <end position="125"/>
    </location>
</feature>
<accession>K9UBR0</accession>
<dbReference type="OrthoDB" id="577987at2"/>
<evidence type="ECO:0000256" key="1">
    <source>
        <dbReference type="SAM" id="MobiDB-lite"/>
    </source>
</evidence>